<dbReference type="EMBL" id="CP126648">
    <property type="protein sequence ID" value="WJZ81823.1"/>
    <property type="molecule type" value="Genomic_DNA"/>
</dbReference>
<accession>A0ABY9BG10</accession>
<organism evidence="10 11">
    <name type="scientific">Vitis vinifera</name>
    <name type="common">Grape</name>
    <dbReference type="NCBI Taxonomy" id="29760"/>
    <lineage>
        <taxon>Eukaryota</taxon>
        <taxon>Viridiplantae</taxon>
        <taxon>Streptophyta</taxon>
        <taxon>Embryophyta</taxon>
        <taxon>Tracheophyta</taxon>
        <taxon>Spermatophyta</taxon>
        <taxon>Magnoliopsida</taxon>
        <taxon>eudicotyledons</taxon>
        <taxon>Gunneridae</taxon>
        <taxon>Pentapetalae</taxon>
        <taxon>rosids</taxon>
        <taxon>Vitales</taxon>
        <taxon>Vitaceae</taxon>
        <taxon>Viteae</taxon>
        <taxon>Vitis</taxon>
    </lineage>
</organism>
<dbReference type="PROSITE" id="PS00503">
    <property type="entry name" value="PECTINESTERASE_2"/>
    <property type="match status" value="1"/>
</dbReference>
<reference evidence="10 11" key="1">
    <citation type="journal article" date="2023" name="Hortic Res">
        <title>The complete reference genome for grapevine (Vitis vinifera L.) genetics and breeding.</title>
        <authorList>
            <person name="Shi X."/>
            <person name="Cao S."/>
            <person name="Wang X."/>
            <person name="Huang S."/>
            <person name="Wang Y."/>
            <person name="Liu Z."/>
            <person name="Liu W."/>
            <person name="Leng X."/>
            <person name="Peng Y."/>
            <person name="Wang N."/>
            <person name="Wang Y."/>
            <person name="Ma Z."/>
            <person name="Xu X."/>
            <person name="Zhang F."/>
            <person name="Xue H."/>
            <person name="Zhong H."/>
            <person name="Wang Y."/>
            <person name="Zhang K."/>
            <person name="Velt A."/>
            <person name="Avia K."/>
            <person name="Holtgrawe D."/>
            <person name="Grimplet J."/>
            <person name="Matus J.T."/>
            <person name="Ware D."/>
            <person name="Wu X."/>
            <person name="Wang H."/>
            <person name="Liu C."/>
            <person name="Fang Y."/>
            <person name="Rustenholz C."/>
            <person name="Cheng Z."/>
            <person name="Xiao H."/>
            <person name="Zhou Y."/>
        </authorList>
    </citation>
    <scope>NUCLEOTIDE SEQUENCE [LARGE SCALE GENOMIC DNA]</scope>
    <source>
        <strain evidence="11">cv. Pinot noir / PN40024</strain>
        <tissue evidence="10">Leaf</tissue>
    </source>
</reference>
<evidence type="ECO:0000256" key="1">
    <source>
        <dbReference type="ARBA" id="ARBA00005184"/>
    </source>
</evidence>
<evidence type="ECO:0000256" key="7">
    <source>
        <dbReference type="PROSITE-ProRule" id="PRU10040"/>
    </source>
</evidence>
<evidence type="ECO:0000313" key="10">
    <source>
        <dbReference type="EMBL" id="WJZ81823.1"/>
    </source>
</evidence>
<evidence type="ECO:0000256" key="4">
    <source>
        <dbReference type="ARBA" id="ARBA00022801"/>
    </source>
</evidence>
<dbReference type="InterPro" id="IPR033131">
    <property type="entry name" value="Pectinesterase_Asp_AS"/>
</dbReference>
<keyword evidence="4 8" id="KW-0378">Hydrolase</keyword>
<dbReference type="PANTHER" id="PTHR31321:SF134">
    <property type="entry name" value="PECTINESTERASE"/>
    <property type="match status" value="1"/>
</dbReference>
<dbReference type="InterPro" id="IPR000070">
    <property type="entry name" value="Pectinesterase_cat"/>
</dbReference>
<dbReference type="Pfam" id="PF01095">
    <property type="entry name" value="Pectinesterase"/>
    <property type="match status" value="1"/>
</dbReference>
<protein>
    <recommendedName>
        <fullName evidence="3 8">Pectinesterase</fullName>
        <ecNumber evidence="3 8">3.1.1.11</ecNumber>
    </recommendedName>
</protein>
<evidence type="ECO:0000256" key="6">
    <source>
        <dbReference type="ARBA" id="ARBA00047928"/>
    </source>
</evidence>
<sequence length="345" mass="37695">MARTRCTSGSHMTSLLSSWSLNHQTFRLLLTTILLSDWTLSKGAPAPISREIFVNPQGGSGIYTTIQDAINQGVPGNNTGWVLINVAPGVYAENVTVPRDKPYVYLKGHQRSTTIVAGRSSGNLWEATLMVLADNFIAQRITFKNTFNVAGSILGNDVKPAVAVSVQGDKNSFYRCAFIGLQDTLFDAIGRHFFRSCYIEGAVDFIFGDGTSMYQACVINATGYGFITAQRRETPDGPSGFVLKFTRVIGTGPTYLGRAYGAYSRVLFYKSTLSGSVDPKGWDPWNFVGHENQLTYAEVDCRGDGANTSQRVSWEKTLSPSELKSLISTSFIDNEGWLANQPLSA</sequence>
<name>A0ABY9BG10_VITVI</name>
<evidence type="ECO:0000256" key="3">
    <source>
        <dbReference type="ARBA" id="ARBA00013229"/>
    </source>
</evidence>
<dbReference type="Proteomes" id="UP001227230">
    <property type="component" value="Chromosome 1"/>
</dbReference>
<evidence type="ECO:0000313" key="11">
    <source>
        <dbReference type="Proteomes" id="UP001227230"/>
    </source>
</evidence>
<dbReference type="SUPFAM" id="SSF51126">
    <property type="entry name" value="Pectin lyase-like"/>
    <property type="match status" value="1"/>
</dbReference>
<feature type="domain" description="Pectinesterase catalytic" evidence="9">
    <location>
        <begin position="57"/>
        <end position="333"/>
    </location>
</feature>
<gene>
    <name evidence="10" type="ORF">VitviT2T_001640</name>
</gene>
<dbReference type="Gene3D" id="2.160.20.10">
    <property type="entry name" value="Single-stranded right-handed beta-helix, Pectin lyase-like"/>
    <property type="match status" value="1"/>
</dbReference>
<feature type="active site" evidence="7">
    <location>
        <position position="204"/>
    </location>
</feature>
<dbReference type="PANTHER" id="PTHR31321">
    <property type="entry name" value="ACYL-COA THIOESTER HYDROLASE YBHC-RELATED"/>
    <property type="match status" value="1"/>
</dbReference>
<evidence type="ECO:0000259" key="9">
    <source>
        <dbReference type="Pfam" id="PF01095"/>
    </source>
</evidence>
<keyword evidence="5 8" id="KW-0063">Aspartyl esterase</keyword>
<evidence type="ECO:0000256" key="5">
    <source>
        <dbReference type="ARBA" id="ARBA00023085"/>
    </source>
</evidence>
<dbReference type="InterPro" id="IPR012334">
    <property type="entry name" value="Pectin_lyas_fold"/>
</dbReference>
<comment type="pathway">
    <text evidence="1 8">Glycan metabolism; pectin degradation; 2-dehydro-3-deoxy-D-gluconate from pectin: step 1/5.</text>
</comment>
<evidence type="ECO:0000256" key="8">
    <source>
        <dbReference type="RuleBase" id="RU000589"/>
    </source>
</evidence>
<comment type="similarity">
    <text evidence="2">Belongs to the pectinesterase family.</text>
</comment>
<comment type="catalytic activity">
    <reaction evidence="6 8">
        <text>[(1-&gt;4)-alpha-D-galacturonosyl methyl ester](n) + n H2O = [(1-&gt;4)-alpha-D-galacturonosyl](n) + n methanol + n H(+)</text>
        <dbReference type="Rhea" id="RHEA:22380"/>
        <dbReference type="Rhea" id="RHEA-COMP:14570"/>
        <dbReference type="Rhea" id="RHEA-COMP:14573"/>
        <dbReference type="ChEBI" id="CHEBI:15377"/>
        <dbReference type="ChEBI" id="CHEBI:15378"/>
        <dbReference type="ChEBI" id="CHEBI:17790"/>
        <dbReference type="ChEBI" id="CHEBI:140522"/>
        <dbReference type="ChEBI" id="CHEBI:140523"/>
        <dbReference type="EC" id="3.1.1.11"/>
    </reaction>
</comment>
<evidence type="ECO:0000256" key="2">
    <source>
        <dbReference type="ARBA" id="ARBA00008891"/>
    </source>
</evidence>
<keyword evidence="11" id="KW-1185">Reference proteome</keyword>
<proteinExistence type="inferred from homology"/>
<dbReference type="InterPro" id="IPR011050">
    <property type="entry name" value="Pectin_lyase_fold/virulence"/>
</dbReference>
<dbReference type="EC" id="3.1.1.11" evidence="3 8"/>